<dbReference type="Gene3D" id="3.40.50.300">
    <property type="entry name" value="P-loop containing nucleotide triphosphate hydrolases"/>
    <property type="match status" value="1"/>
</dbReference>
<evidence type="ECO:0000259" key="2">
    <source>
        <dbReference type="Pfam" id="PF01583"/>
    </source>
</evidence>
<dbReference type="GO" id="GO:0016301">
    <property type="term" value="F:kinase activity"/>
    <property type="evidence" value="ECO:0007669"/>
    <property type="project" value="UniProtKB-KW"/>
</dbReference>
<name>A0A327Z3T7_9ACTN</name>
<sequence>MNTRTPGGLLVTGTVGAGKTAVAEALGDLLAERGVPHAVIDVDWLRRSWPSPPDDPFNSRITLRNLRAVAHNFVNDGARLLVLAGVVESRAERDRYQDAIGVPMAVCRLGTSLEIVRERLRRRHRDDPAGLAWHLQRCGTLDRILREASVEDAVVDGGHGSPRDVAAAITRSRCINNLSVT</sequence>
<comment type="caution">
    <text evidence="3">The sequence shown here is derived from an EMBL/GenBank/DDBJ whole genome shotgun (WGS) entry which is preliminary data.</text>
</comment>
<keyword evidence="4" id="KW-1185">Reference proteome</keyword>
<keyword evidence="1" id="KW-0808">Transferase</keyword>
<dbReference type="Pfam" id="PF01583">
    <property type="entry name" value="APS_kinase"/>
    <property type="match status" value="1"/>
</dbReference>
<evidence type="ECO:0000313" key="3">
    <source>
        <dbReference type="EMBL" id="RAK30397.1"/>
    </source>
</evidence>
<protein>
    <submittedName>
        <fullName evidence="3">Adenylylsulfate kinase</fullName>
    </submittedName>
</protein>
<dbReference type="Proteomes" id="UP000249341">
    <property type="component" value="Unassembled WGS sequence"/>
</dbReference>
<evidence type="ECO:0000313" key="4">
    <source>
        <dbReference type="Proteomes" id="UP000249341"/>
    </source>
</evidence>
<feature type="domain" description="APS kinase" evidence="2">
    <location>
        <begin position="9"/>
        <end position="115"/>
    </location>
</feature>
<dbReference type="SUPFAM" id="SSF52540">
    <property type="entry name" value="P-loop containing nucleoside triphosphate hydrolases"/>
    <property type="match status" value="1"/>
</dbReference>
<dbReference type="InterPro" id="IPR027417">
    <property type="entry name" value="P-loop_NTPase"/>
</dbReference>
<dbReference type="InterPro" id="IPR059117">
    <property type="entry name" value="APS_kinase_dom"/>
</dbReference>
<dbReference type="AlphaFoldDB" id="A0A327Z3T7"/>
<keyword evidence="3" id="KW-0418">Kinase</keyword>
<evidence type="ECO:0000256" key="1">
    <source>
        <dbReference type="ARBA" id="ARBA00022679"/>
    </source>
</evidence>
<organism evidence="3 4">
    <name type="scientific">Actinoplanes lutulentus</name>
    <dbReference type="NCBI Taxonomy" id="1287878"/>
    <lineage>
        <taxon>Bacteria</taxon>
        <taxon>Bacillati</taxon>
        <taxon>Actinomycetota</taxon>
        <taxon>Actinomycetes</taxon>
        <taxon>Micromonosporales</taxon>
        <taxon>Micromonosporaceae</taxon>
        <taxon>Actinoplanes</taxon>
    </lineage>
</organism>
<dbReference type="RefSeq" id="WP_220091427.1">
    <property type="nucleotide sequence ID" value="NZ_JACHWI010000010.1"/>
</dbReference>
<reference evidence="3 4" key="1">
    <citation type="submission" date="2018-06" db="EMBL/GenBank/DDBJ databases">
        <title>Genomic Encyclopedia of Type Strains, Phase III (KMG-III): the genomes of soil and plant-associated and newly described type strains.</title>
        <authorList>
            <person name="Whitman W."/>
        </authorList>
    </citation>
    <scope>NUCLEOTIDE SEQUENCE [LARGE SCALE GENOMIC DNA]</scope>
    <source>
        <strain evidence="3 4">CGMCC 4.7090</strain>
    </source>
</reference>
<proteinExistence type="predicted"/>
<dbReference type="EMBL" id="QLMJ01000016">
    <property type="protein sequence ID" value="RAK30397.1"/>
    <property type="molecule type" value="Genomic_DNA"/>
</dbReference>
<gene>
    <name evidence="3" type="ORF">B0I29_11656</name>
</gene>
<accession>A0A327Z3T7</accession>